<comment type="caution">
    <text evidence="2">The sequence shown here is derived from an EMBL/GenBank/DDBJ whole genome shotgun (WGS) entry which is preliminary data.</text>
</comment>
<evidence type="ECO:0000256" key="1">
    <source>
        <dbReference type="SAM" id="MobiDB-lite"/>
    </source>
</evidence>
<feature type="region of interest" description="Disordered" evidence="1">
    <location>
        <begin position="1"/>
        <end position="29"/>
    </location>
</feature>
<reference evidence="3" key="1">
    <citation type="submission" date="2017-02" db="EMBL/GenBank/DDBJ databases">
        <authorList>
            <person name="Tafer H."/>
            <person name="Lopandic K."/>
        </authorList>
    </citation>
    <scope>NUCLEOTIDE SEQUENCE [LARGE SCALE GENOMIC DNA]</scope>
    <source>
        <strain evidence="3">CBS 366.77</strain>
    </source>
</reference>
<evidence type="ECO:0000313" key="3">
    <source>
        <dbReference type="Proteomes" id="UP000266188"/>
    </source>
</evidence>
<dbReference type="EMBL" id="MVGC01000123">
    <property type="protein sequence ID" value="RJE23371.1"/>
    <property type="molecule type" value="Genomic_DNA"/>
</dbReference>
<proteinExistence type="predicted"/>
<dbReference type="OrthoDB" id="5431248at2759"/>
<dbReference type="AlphaFoldDB" id="A0A3A3A211"/>
<feature type="non-terminal residue" evidence="2">
    <location>
        <position position="82"/>
    </location>
</feature>
<sequence length="82" mass="9765">MGDHKSNNRNTEDQPTNKQHQQEESKVPFYPFTEEEIAKIKDPDHPVHSVPLEKREKWRAKGINPVLRAEMDERRRQNGGFW</sequence>
<organism evidence="2 3">
    <name type="scientific">Aspergillus sclerotialis</name>
    <dbReference type="NCBI Taxonomy" id="2070753"/>
    <lineage>
        <taxon>Eukaryota</taxon>
        <taxon>Fungi</taxon>
        <taxon>Dikarya</taxon>
        <taxon>Ascomycota</taxon>
        <taxon>Pezizomycotina</taxon>
        <taxon>Eurotiomycetes</taxon>
        <taxon>Eurotiomycetidae</taxon>
        <taxon>Eurotiales</taxon>
        <taxon>Aspergillaceae</taxon>
        <taxon>Aspergillus</taxon>
        <taxon>Aspergillus subgen. Polypaecilum</taxon>
    </lineage>
</organism>
<gene>
    <name evidence="2" type="ORF">PHISCL_04267</name>
</gene>
<keyword evidence="3" id="KW-1185">Reference proteome</keyword>
<evidence type="ECO:0000313" key="2">
    <source>
        <dbReference type="EMBL" id="RJE23371.1"/>
    </source>
</evidence>
<protein>
    <submittedName>
        <fullName evidence="2">Uncharacterized protein</fullName>
    </submittedName>
</protein>
<dbReference type="Proteomes" id="UP000266188">
    <property type="component" value="Unassembled WGS sequence"/>
</dbReference>
<feature type="compositionally biased region" description="Basic and acidic residues" evidence="1">
    <location>
        <begin position="1"/>
        <end position="12"/>
    </location>
</feature>
<name>A0A3A3A211_9EURO</name>
<accession>A0A3A3A211</accession>